<keyword evidence="4" id="KW-1133">Transmembrane helix</keyword>
<evidence type="ECO:0000256" key="2">
    <source>
        <dbReference type="ARBA" id="ARBA00022824"/>
    </source>
</evidence>
<accession>A0A2K5JPU8</accession>
<dbReference type="STRING" id="336983.ENSCANP00000030863"/>
<evidence type="ECO:0000256" key="1">
    <source>
        <dbReference type="ARBA" id="ARBA00004240"/>
    </source>
</evidence>
<reference evidence="5" key="2">
    <citation type="submission" date="2025-09" db="UniProtKB">
        <authorList>
            <consortium name="Ensembl"/>
        </authorList>
    </citation>
    <scope>IDENTIFICATION</scope>
</reference>
<sequence length="99" mass="11022">METLYRVPFLVLECPNLKLRKPPWLHVASAMIVYALVVVSYFLVTGGIIYDVIVEPPSVGSMTDEHGPQRHMLGLSLLLRRGNLPGMVVHACNPRTLRG</sequence>
<evidence type="ECO:0000256" key="4">
    <source>
        <dbReference type="RuleBase" id="RU366060"/>
    </source>
</evidence>
<dbReference type="Ensembl" id="ENSCANT00000054074.1">
    <property type="protein sequence ID" value="ENSCANP00000030863.1"/>
    <property type="gene ID" value="ENSCANG00000039100.1"/>
</dbReference>
<evidence type="ECO:0000313" key="6">
    <source>
        <dbReference type="Proteomes" id="UP000233080"/>
    </source>
</evidence>
<comment type="subcellular location">
    <subcellularLocation>
        <location evidence="1">Endoplasmic reticulum</location>
    </subcellularLocation>
    <subcellularLocation>
        <location evidence="4">Membrane</location>
        <topology evidence="4">Multi-pass membrane protein</topology>
    </subcellularLocation>
</comment>
<dbReference type="GO" id="GO:0008250">
    <property type="term" value="C:oligosaccharyltransferase complex"/>
    <property type="evidence" value="ECO:0007669"/>
    <property type="project" value="UniProtKB-UniRule"/>
</dbReference>
<evidence type="ECO:0000313" key="5">
    <source>
        <dbReference type="Ensembl" id="ENSCANP00000030863.1"/>
    </source>
</evidence>
<keyword evidence="4" id="KW-0812">Transmembrane</keyword>
<evidence type="ECO:0000256" key="3">
    <source>
        <dbReference type="ARBA" id="ARBA00043952"/>
    </source>
</evidence>
<dbReference type="InterPro" id="IPR042416">
    <property type="entry name" value="OSTC"/>
</dbReference>
<comment type="similarity">
    <text evidence="4">Belongs to the OSTC family.</text>
</comment>
<reference evidence="5" key="1">
    <citation type="submission" date="2025-08" db="UniProtKB">
        <authorList>
            <consortium name="Ensembl"/>
        </authorList>
    </citation>
    <scope>IDENTIFICATION</scope>
</reference>
<comment type="caution">
    <text evidence="4">Lacks conserved residue(s) required for the propagation of feature annotation.</text>
</comment>
<feature type="transmembrane region" description="Helical" evidence="4">
    <location>
        <begin position="24"/>
        <end position="44"/>
    </location>
</feature>
<comment type="pathway">
    <text evidence="3">Protein modification.</text>
</comment>
<keyword evidence="6" id="KW-1185">Reference proteome</keyword>
<proteinExistence type="inferred from homology"/>
<comment type="function">
    <text evidence="4">Subunit of STT3A-containing oligosaccharyl transferase (OST-A) complex that catalyzes the initial transfer of a defined glycan (Glc(3)Man(9)GlcNAc(2) in eukaryotes) from the lipid carrier dolichol-pyrophosphate to an asparagine residue within an Asn-X-Ser/Thr consensus motif in nascent polypeptide chains, the first step in protein N-glycosylation. N-glycosylation occurs cotranslationally and the complex associates with the Sec61 complex at the channel-forming translocon complex that mediates protein translocation across the endoplasmic reticulum (ER). Within the OST-A complex, acts as an adapter that anchors the OST-A complex to the Sec61 complex. May be involved in N-glycosylation of APP (amyloid-beta precursor protein). Can modulate gamma-secretase cleavage of APP by enhancing endoprotelysis of PSEN1.</text>
</comment>
<comment type="subunit">
    <text evidence="4">Component of the oligosaccharyltransferase (OST) complex.</text>
</comment>
<dbReference type="PANTHER" id="PTHR13160:SF9">
    <property type="entry name" value="OLIGOSACCHARYLTRANSFERASE COMPLEX SUBUNIT OSTC"/>
    <property type="match status" value="1"/>
</dbReference>
<dbReference type="PANTHER" id="PTHR13160">
    <property type="entry name" value="OLIGOSACCHARYLTRANSFERASE COMPLEX SUBUNIT OSTC"/>
    <property type="match status" value="1"/>
</dbReference>
<keyword evidence="4" id="KW-0472">Membrane</keyword>
<name>A0A2K5JPU8_COLAP</name>
<dbReference type="AlphaFoldDB" id="A0A2K5JPU8"/>
<protein>
    <recommendedName>
        <fullName evidence="4">Oligosaccharyltransferase complex subunit</fullName>
    </recommendedName>
</protein>
<keyword evidence="2" id="KW-0256">Endoplasmic reticulum</keyword>
<dbReference type="OMA" id="VHACNPR"/>
<dbReference type="Proteomes" id="UP000233080">
    <property type="component" value="Unassembled WGS sequence"/>
</dbReference>
<organism evidence="5 6">
    <name type="scientific">Colobus angolensis palliatus</name>
    <name type="common">Peters' Angolan colobus</name>
    <dbReference type="NCBI Taxonomy" id="336983"/>
    <lineage>
        <taxon>Eukaryota</taxon>
        <taxon>Metazoa</taxon>
        <taxon>Chordata</taxon>
        <taxon>Craniata</taxon>
        <taxon>Vertebrata</taxon>
        <taxon>Euteleostomi</taxon>
        <taxon>Mammalia</taxon>
        <taxon>Eutheria</taxon>
        <taxon>Euarchontoglires</taxon>
        <taxon>Primates</taxon>
        <taxon>Haplorrhini</taxon>
        <taxon>Catarrhini</taxon>
        <taxon>Cercopithecidae</taxon>
        <taxon>Colobinae</taxon>
        <taxon>Colobus</taxon>
    </lineage>
</organism>